<evidence type="ECO:0000256" key="1">
    <source>
        <dbReference type="SAM" id="MobiDB-lite"/>
    </source>
</evidence>
<protein>
    <submittedName>
        <fullName evidence="3">Uncharacterized protein</fullName>
    </submittedName>
</protein>
<keyword evidence="2" id="KW-0812">Transmembrane</keyword>
<keyword evidence="2" id="KW-0472">Membrane</keyword>
<keyword evidence="2" id="KW-1133">Transmembrane helix</keyword>
<feature type="transmembrane region" description="Helical" evidence="2">
    <location>
        <begin position="99"/>
        <end position="119"/>
    </location>
</feature>
<evidence type="ECO:0000313" key="3">
    <source>
        <dbReference type="EMBL" id="MBG6141231.1"/>
    </source>
</evidence>
<feature type="transmembrane region" description="Helical" evidence="2">
    <location>
        <begin position="21"/>
        <end position="43"/>
    </location>
</feature>
<dbReference type="RefSeq" id="WP_197007679.1">
    <property type="nucleotide sequence ID" value="NZ_BONS01000029.1"/>
</dbReference>
<dbReference type="EMBL" id="JADOUF010000001">
    <property type="protein sequence ID" value="MBG6141231.1"/>
    <property type="molecule type" value="Genomic_DNA"/>
</dbReference>
<feature type="region of interest" description="Disordered" evidence="1">
    <location>
        <begin position="168"/>
        <end position="190"/>
    </location>
</feature>
<feature type="transmembrane region" description="Helical" evidence="2">
    <location>
        <begin position="74"/>
        <end position="92"/>
    </location>
</feature>
<feature type="region of interest" description="Disordered" evidence="1">
    <location>
        <begin position="1"/>
        <end position="21"/>
    </location>
</feature>
<dbReference type="Pfam" id="PF09534">
    <property type="entry name" value="Trp_oprn_chp"/>
    <property type="match status" value="1"/>
</dbReference>
<feature type="compositionally biased region" description="Basic and acidic residues" evidence="1">
    <location>
        <begin position="1"/>
        <end position="10"/>
    </location>
</feature>
<evidence type="ECO:0000256" key="2">
    <source>
        <dbReference type="SAM" id="Phobius"/>
    </source>
</evidence>
<evidence type="ECO:0000313" key="4">
    <source>
        <dbReference type="Proteomes" id="UP000622552"/>
    </source>
</evidence>
<gene>
    <name evidence="3" type="ORF">IW245_007425</name>
</gene>
<sequence>MAKRTSDPADSRPGPEGSRFSGGRGLGSAVVAVLAAAGLALWLGTRPWLIELVHRPDPLPVERVAHSGAQNTPWLTAAAVVAMAGAGALLATRGLGRRLVGVLLVLAGLGVLAASGYGLAAEGAARLLLPAGNALSGLVLCAAGVVAVRFGAGWPTMGARYERGSEQKDDMWSALDRGEDPTRPDGHHIS</sequence>
<accession>A0A8J7KPE4</accession>
<organism evidence="3 4">
    <name type="scientific">Longispora fulva</name>
    <dbReference type="NCBI Taxonomy" id="619741"/>
    <lineage>
        <taxon>Bacteria</taxon>
        <taxon>Bacillati</taxon>
        <taxon>Actinomycetota</taxon>
        <taxon>Actinomycetes</taxon>
        <taxon>Micromonosporales</taxon>
        <taxon>Micromonosporaceae</taxon>
        <taxon>Longispora</taxon>
    </lineage>
</organism>
<feature type="transmembrane region" description="Helical" evidence="2">
    <location>
        <begin position="131"/>
        <end position="152"/>
    </location>
</feature>
<dbReference type="Proteomes" id="UP000622552">
    <property type="component" value="Unassembled WGS sequence"/>
</dbReference>
<proteinExistence type="predicted"/>
<reference evidence="3" key="1">
    <citation type="submission" date="2020-11" db="EMBL/GenBank/DDBJ databases">
        <title>Sequencing the genomes of 1000 actinobacteria strains.</title>
        <authorList>
            <person name="Klenk H.-P."/>
        </authorList>
    </citation>
    <scope>NUCLEOTIDE SEQUENCE</scope>
    <source>
        <strain evidence="3">DSM 45356</strain>
    </source>
</reference>
<dbReference type="InterPro" id="IPR019051">
    <property type="entry name" value="Trp_biosyn_TM_oprn/chp"/>
</dbReference>
<dbReference type="AlphaFoldDB" id="A0A8J7KPE4"/>
<comment type="caution">
    <text evidence="3">The sequence shown here is derived from an EMBL/GenBank/DDBJ whole genome shotgun (WGS) entry which is preliminary data.</text>
</comment>
<keyword evidence="4" id="KW-1185">Reference proteome</keyword>
<name>A0A8J7KPE4_9ACTN</name>